<dbReference type="Proteomes" id="UP001549145">
    <property type="component" value="Unassembled WGS sequence"/>
</dbReference>
<keyword evidence="3" id="KW-0964">Secreted</keyword>
<evidence type="ECO:0000256" key="1">
    <source>
        <dbReference type="ARBA" id="ARBA00005709"/>
    </source>
</evidence>
<dbReference type="InterPro" id="IPR046358">
    <property type="entry name" value="Flagellin_C"/>
</dbReference>
<sequence length="580" mass="58095">MTSLLTNNAALTALTTLKAINQQLDVTSKRVSTGQRVTDSADNAAYWSIATSVRTDNAALGSIKDSLGLGASAVDTAYNGLTSVLSDLQNLRAKLQTALQPGVDRAKVQTEIAAIQDKMKATASSSTASGQNWLATDSSPTNTAYRSTQSVVAGFSRDRTGAVTFSRVDIDVAAIRLYDSGGASVTRPASGARQTAQMALAGSPGFAPGGTADFSGTNEVAIRLTGSAGIGTLVLNRSNLAAAVKDLAKVTTDEVVSALNNQIAASSSLRGNVTASLDDGGRLRFETTATGAGSALNILSGTAGGTWLDLGLGANGGTALYRPAVAAAPYVPIDLSGAATKSITVSDGATSQTVTLTAASLPAPANPAAVSITEIRNLLNASLAAQGSPLAFSLSGPENAPDRLILLGASGGPTGSATITGPDTAAFGFTNGQTGLGATGLNGSARISVYGSDAVTTMTKGILDTTNPAGVSIGTINIANLAGTAGDATLSALITQVDKAIASVTNAGTKLGANKTQIDGQKAFVDTLMKANDRTIGILVDADVEEESTKLKALQTQQQLAVQALGIANGASAGVLSLFR</sequence>
<dbReference type="InterPro" id="IPR001492">
    <property type="entry name" value="Flagellin"/>
</dbReference>
<dbReference type="Gene3D" id="1.20.1330.10">
    <property type="entry name" value="f41 fragment of flagellin, N-terminal domain"/>
    <property type="match status" value="2"/>
</dbReference>
<comment type="similarity">
    <text evidence="1 3">Belongs to the bacterial flagellin family.</text>
</comment>
<dbReference type="PANTHER" id="PTHR42792:SF2">
    <property type="entry name" value="FLAGELLIN"/>
    <property type="match status" value="1"/>
</dbReference>
<accession>A0ABV2L4G6</accession>
<gene>
    <name evidence="6" type="ORF">ABID43_002261</name>
</gene>
<protein>
    <recommendedName>
        <fullName evidence="3">Flagellin</fullName>
    </recommendedName>
</protein>
<feature type="domain" description="Flagellin N-terminal" evidence="4">
    <location>
        <begin position="6"/>
        <end position="136"/>
    </location>
</feature>
<dbReference type="Pfam" id="PF00700">
    <property type="entry name" value="Flagellin_C"/>
    <property type="match status" value="1"/>
</dbReference>
<proteinExistence type="inferred from homology"/>
<keyword evidence="2 3" id="KW-0975">Bacterial flagellum</keyword>
<reference evidence="6 7" key="1">
    <citation type="submission" date="2024-06" db="EMBL/GenBank/DDBJ databases">
        <title>Genomic Encyclopedia of Type Strains, Phase IV (KMG-IV): sequencing the most valuable type-strain genomes for metagenomic binning, comparative biology and taxonomic classification.</title>
        <authorList>
            <person name="Goeker M."/>
        </authorList>
    </citation>
    <scope>NUCLEOTIDE SEQUENCE [LARGE SCALE GENOMIC DNA]</scope>
    <source>
        <strain evidence="6 7">DSM 21331</strain>
    </source>
</reference>
<dbReference type="InterPro" id="IPR001029">
    <property type="entry name" value="Flagellin_N"/>
</dbReference>
<organism evidence="6 7">
    <name type="scientific">Methylobacterium goesingense</name>
    <dbReference type="NCBI Taxonomy" id="243690"/>
    <lineage>
        <taxon>Bacteria</taxon>
        <taxon>Pseudomonadati</taxon>
        <taxon>Pseudomonadota</taxon>
        <taxon>Alphaproteobacteria</taxon>
        <taxon>Hyphomicrobiales</taxon>
        <taxon>Methylobacteriaceae</taxon>
        <taxon>Methylobacterium</taxon>
    </lineage>
</organism>
<dbReference type="Pfam" id="PF00669">
    <property type="entry name" value="Flagellin_N"/>
    <property type="match status" value="1"/>
</dbReference>
<evidence type="ECO:0000259" key="4">
    <source>
        <dbReference type="Pfam" id="PF00669"/>
    </source>
</evidence>
<feature type="domain" description="Flagellin C-terminal" evidence="5">
    <location>
        <begin position="495"/>
        <end position="579"/>
    </location>
</feature>
<dbReference type="RefSeq" id="WP_283205933.1">
    <property type="nucleotide sequence ID" value="NZ_BPQL01000197.1"/>
</dbReference>
<evidence type="ECO:0000259" key="5">
    <source>
        <dbReference type="Pfam" id="PF00700"/>
    </source>
</evidence>
<evidence type="ECO:0000256" key="3">
    <source>
        <dbReference type="RuleBase" id="RU362073"/>
    </source>
</evidence>
<comment type="caution">
    <text evidence="6">The sequence shown here is derived from an EMBL/GenBank/DDBJ whole genome shotgun (WGS) entry which is preliminary data.</text>
</comment>
<evidence type="ECO:0000256" key="2">
    <source>
        <dbReference type="ARBA" id="ARBA00023143"/>
    </source>
</evidence>
<name>A0ABV2L4G6_9HYPH</name>
<keyword evidence="6" id="KW-0282">Flagellum</keyword>
<comment type="subcellular location">
    <subcellularLocation>
        <location evidence="3">Secreted</location>
    </subcellularLocation>
    <subcellularLocation>
        <location evidence="3">Bacterial flagellum</location>
    </subcellularLocation>
</comment>
<keyword evidence="7" id="KW-1185">Reference proteome</keyword>
<dbReference type="SUPFAM" id="SSF64518">
    <property type="entry name" value="Phase 1 flagellin"/>
    <property type="match status" value="1"/>
</dbReference>
<keyword evidence="6" id="KW-0969">Cilium</keyword>
<comment type="function">
    <text evidence="3">Flagellin is the subunit protein which polymerizes to form the filaments of bacterial flagella.</text>
</comment>
<dbReference type="EMBL" id="JBEPMM010000005">
    <property type="protein sequence ID" value="MET3692721.1"/>
    <property type="molecule type" value="Genomic_DNA"/>
</dbReference>
<dbReference type="PANTHER" id="PTHR42792">
    <property type="entry name" value="FLAGELLIN"/>
    <property type="match status" value="1"/>
</dbReference>
<keyword evidence="6" id="KW-0966">Cell projection</keyword>
<evidence type="ECO:0000313" key="7">
    <source>
        <dbReference type="Proteomes" id="UP001549145"/>
    </source>
</evidence>
<evidence type="ECO:0000313" key="6">
    <source>
        <dbReference type="EMBL" id="MET3692721.1"/>
    </source>
</evidence>